<dbReference type="AlphaFoldDB" id="A0A290X026"/>
<protein>
    <submittedName>
        <fullName evidence="2">Peptidase M48, Ste24p</fullName>
    </submittedName>
</protein>
<evidence type="ECO:0000313" key="2">
    <source>
        <dbReference type="EMBL" id="ATD62491.1"/>
    </source>
</evidence>
<sequence>MAPDAQSNTVAGISYAVLIGGFIGSAASLSYAKEMTKKQAVAAFLVGGAVSCAATPLAIHYLGAPAELAGAMAFFWGLGAMRAVPVFFALIDRTRSAKLPILPDQPETKE</sequence>
<proteinExistence type="predicted"/>
<evidence type="ECO:0000256" key="1">
    <source>
        <dbReference type="SAM" id="Phobius"/>
    </source>
</evidence>
<dbReference type="Proteomes" id="UP000218437">
    <property type="component" value="Chromosome"/>
</dbReference>
<accession>A0A290X026</accession>
<feature type="transmembrane region" description="Helical" evidence="1">
    <location>
        <begin position="68"/>
        <end position="91"/>
    </location>
</feature>
<name>A0A290X026_9BURK</name>
<keyword evidence="1" id="KW-0472">Membrane</keyword>
<gene>
    <name evidence="2" type="ORF">CNX70_21835</name>
</gene>
<feature type="transmembrane region" description="Helical" evidence="1">
    <location>
        <begin position="12"/>
        <end position="29"/>
    </location>
</feature>
<feature type="transmembrane region" description="Helical" evidence="1">
    <location>
        <begin position="41"/>
        <end position="62"/>
    </location>
</feature>
<dbReference type="EMBL" id="CP023422">
    <property type="protein sequence ID" value="ATD62491.1"/>
    <property type="molecule type" value="Genomic_DNA"/>
</dbReference>
<dbReference type="RefSeq" id="WP_096237047.1">
    <property type="nucleotide sequence ID" value="NZ_CP023422.1"/>
</dbReference>
<keyword evidence="1" id="KW-1133">Transmembrane helix</keyword>
<evidence type="ECO:0000313" key="3">
    <source>
        <dbReference type="Proteomes" id="UP000218437"/>
    </source>
</evidence>
<organism evidence="2 3">
    <name type="scientific">Janthinobacterium svalbardensis</name>
    <dbReference type="NCBI Taxonomy" id="368607"/>
    <lineage>
        <taxon>Bacteria</taxon>
        <taxon>Pseudomonadati</taxon>
        <taxon>Pseudomonadota</taxon>
        <taxon>Betaproteobacteria</taxon>
        <taxon>Burkholderiales</taxon>
        <taxon>Oxalobacteraceae</taxon>
        <taxon>Janthinobacterium</taxon>
    </lineage>
</organism>
<reference evidence="2 3" key="1">
    <citation type="submission" date="2017-09" db="EMBL/GenBank/DDBJ databases">
        <title>Complete genome sequence of Janthinobacterium svalbardensis PAMC 27463.</title>
        <authorList>
            <person name="Cho Y.-J."/>
            <person name="Cho A."/>
            <person name="Kim O.-S."/>
            <person name="Lee J.-I."/>
        </authorList>
    </citation>
    <scope>NUCLEOTIDE SEQUENCE [LARGE SCALE GENOMIC DNA]</scope>
    <source>
        <strain evidence="2 3">PAMC 27463</strain>
    </source>
</reference>
<keyword evidence="1" id="KW-0812">Transmembrane</keyword>
<keyword evidence="3" id="KW-1185">Reference proteome</keyword>
<dbReference type="KEGG" id="jsv:CNX70_21835"/>